<keyword evidence="1" id="KW-0479">Metal-binding</keyword>
<organism evidence="5 6">
    <name type="scientific">Merdimmobilis hominis</name>
    <dbReference type="NCBI Taxonomy" id="2897707"/>
    <lineage>
        <taxon>Bacteria</taxon>
        <taxon>Bacillati</taxon>
        <taxon>Bacillota</taxon>
        <taxon>Clostridia</taxon>
        <taxon>Eubacteriales</taxon>
        <taxon>Oscillospiraceae</taxon>
        <taxon>Merdimmobilis</taxon>
    </lineage>
</organism>
<dbReference type="PROSITE" id="PS51257">
    <property type="entry name" value="PROKAR_LIPOPROTEIN"/>
    <property type="match status" value="1"/>
</dbReference>
<gene>
    <name evidence="5" type="ORF">H6A12_01640</name>
</gene>
<dbReference type="InterPro" id="IPR017896">
    <property type="entry name" value="4Fe4S_Fe-S-bd"/>
</dbReference>
<name>A0A938X5N8_9FIRM</name>
<dbReference type="PROSITE" id="PS00198">
    <property type="entry name" value="4FE4S_FER_1"/>
    <property type="match status" value="1"/>
</dbReference>
<dbReference type="GO" id="GO:0051536">
    <property type="term" value="F:iron-sulfur cluster binding"/>
    <property type="evidence" value="ECO:0007669"/>
    <property type="project" value="UniProtKB-KW"/>
</dbReference>
<keyword evidence="3" id="KW-0411">Iron-sulfur</keyword>
<dbReference type="Pfam" id="PF13187">
    <property type="entry name" value="Fer4_9"/>
    <property type="match status" value="1"/>
</dbReference>
<dbReference type="SUPFAM" id="SSF51430">
    <property type="entry name" value="NAD(P)-linked oxidoreductase"/>
    <property type="match status" value="1"/>
</dbReference>
<keyword evidence="6" id="KW-1185">Reference proteome</keyword>
<protein>
    <submittedName>
        <fullName evidence="5">Aldo/keto reductase</fullName>
    </submittedName>
</protein>
<evidence type="ECO:0000313" key="6">
    <source>
        <dbReference type="Proteomes" id="UP000774750"/>
    </source>
</evidence>
<dbReference type="CDD" id="cd19096">
    <property type="entry name" value="AKR_Fe-S_oxidoreductase"/>
    <property type="match status" value="1"/>
</dbReference>
<evidence type="ECO:0000256" key="2">
    <source>
        <dbReference type="ARBA" id="ARBA00023004"/>
    </source>
</evidence>
<reference evidence="5" key="2">
    <citation type="journal article" date="2021" name="Sci. Rep.">
        <title>The distribution of antibiotic resistance genes in chicken gut microbiota commensals.</title>
        <authorList>
            <person name="Juricova H."/>
            <person name="Matiasovicova J."/>
            <person name="Kubasova T."/>
            <person name="Cejkova D."/>
            <person name="Rychlik I."/>
        </authorList>
    </citation>
    <scope>NUCLEOTIDE SEQUENCE</scope>
    <source>
        <strain evidence="5">An559</strain>
    </source>
</reference>
<sequence length="379" mass="42620">MQYRKFGNTGVSISALGFGCMRLPEVEENGTFHVDYEKSNEMLRRAAELGVNYFDTAYFYCHADSEVAVGKALKPIRDKVYISTKCPMENVHSREDYRRLLEDSLRKLDTDYIDFYHFWAINKKVFDEKIMGLSLIDEALKAKAEGKIRHISFSFHDDPSVIQYILEKAPEMETMLVQYNMLDRKNEEMIAFAASRGVGVVAMGPVGGGRLAAPTALGEKIANNASLSTYELAFRFVLGNPNISCALSGMQTLSMVEQNVAVAEQSGNLTKEDFDNMTKALEDLHKFSELYCTGCGYCQPCPKGINIPRIFADYTYYNVYGLSETAKKDFSAYENGTEDQAPGATSKDCVNCGYCERKCPQHLSIRSELKRVEEVLRSL</sequence>
<dbReference type="Gene3D" id="3.20.20.100">
    <property type="entry name" value="NADP-dependent oxidoreductase domain"/>
    <property type="match status" value="1"/>
</dbReference>
<dbReference type="Proteomes" id="UP000774750">
    <property type="component" value="Unassembled WGS sequence"/>
</dbReference>
<dbReference type="PANTHER" id="PTHR43312">
    <property type="entry name" value="D-THREO-ALDOSE 1-DEHYDROGENASE"/>
    <property type="match status" value="1"/>
</dbReference>
<dbReference type="AlphaFoldDB" id="A0A938X5N8"/>
<dbReference type="Pfam" id="PF00248">
    <property type="entry name" value="Aldo_ket_red"/>
    <property type="match status" value="1"/>
</dbReference>
<dbReference type="PANTHER" id="PTHR43312:SF2">
    <property type="entry name" value="OXIDOREDUCTASE"/>
    <property type="match status" value="1"/>
</dbReference>
<dbReference type="InterPro" id="IPR053135">
    <property type="entry name" value="AKR2_Oxidoreductase"/>
</dbReference>
<dbReference type="GO" id="GO:0046872">
    <property type="term" value="F:metal ion binding"/>
    <property type="evidence" value="ECO:0007669"/>
    <property type="project" value="UniProtKB-KW"/>
</dbReference>
<proteinExistence type="predicted"/>
<reference evidence="5" key="1">
    <citation type="submission" date="2020-08" db="EMBL/GenBank/DDBJ databases">
        <authorList>
            <person name="Cejkova D."/>
            <person name="Kubasova T."/>
            <person name="Jahodarova E."/>
            <person name="Rychlik I."/>
        </authorList>
    </citation>
    <scope>NUCLEOTIDE SEQUENCE</scope>
    <source>
        <strain evidence="5">An559</strain>
    </source>
</reference>
<dbReference type="EMBL" id="JACJKY010000002">
    <property type="protein sequence ID" value="MBM6919867.1"/>
    <property type="molecule type" value="Genomic_DNA"/>
</dbReference>
<dbReference type="PROSITE" id="PS51379">
    <property type="entry name" value="4FE4S_FER_2"/>
    <property type="match status" value="1"/>
</dbReference>
<comment type="caution">
    <text evidence="5">The sequence shown here is derived from an EMBL/GenBank/DDBJ whole genome shotgun (WGS) entry which is preliminary data.</text>
</comment>
<dbReference type="SUPFAM" id="SSF46548">
    <property type="entry name" value="alpha-helical ferredoxin"/>
    <property type="match status" value="1"/>
</dbReference>
<dbReference type="InterPro" id="IPR023210">
    <property type="entry name" value="NADP_OxRdtase_dom"/>
</dbReference>
<keyword evidence="2" id="KW-0408">Iron</keyword>
<evidence type="ECO:0000313" key="5">
    <source>
        <dbReference type="EMBL" id="MBM6919867.1"/>
    </source>
</evidence>
<dbReference type="InterPro" id="IPR036812">
    <property type="entry name" value="NAD(P)_OxRdtase_dom_sf"/>
</dbReference>
<dbReference type="InterPro" id="IPR017900">
    <property type="entry name" value="4Fe4S_Fe_S_CS"/>
</dbReference>
<evidence type="ECO:0000256" key="1">
    <source>
        <dbReference type="ARBA" id="ARBA00022723"/>
    </source>
</evidence>
<evidence type="ECO:0000259" key="4">
    <source>
        <dbReference type="PROSITE" id="PS51379"/>
    </source>
</evidence>
<accession>A0A938X5N8</accession>
<evidence type="ECO:0000256" key="3">
    <source>
        <dbReference type="ARBA" id="ARBA00023014"/>
    </source>
</evidence>
<feature type="domain" description="4Fe-4S ferredoxin-type" evidence="4">
    <location>
        <begin position="340"/>
        <end position="368"/>
    </location>
</feature>